<evidence type="ECO:0000256" key="3">
    <source>
        <dbReference type="SAM" id="SignalP"/>
    </source>
</evidence>
<dbReference type="KEGG" id="bwa:HLV38_02335"/>
<gene>
    <name evidence="4" type="ORF">HLV38_02335</name>
</gene>
<feature type="region of interest" description="Disordered" evidence="1">
    <location>
        <begin position="365"/>
        <end position="403"/>
    </location>
</feature>
<reference evidence="5" key="1">
    <citation type="submission" date="2020-05" db="EMBL/GenBank/DDBJ databases">
        <title>Novel species in genus Nocardioides.</title>
        <authorList>
            <person name="Zhang G."/>
        </authorList>
    </citation>
    <scope>NUCLEOTIDE SEQUENCE [LARGE SCALE GENOMIC DNA]</scope>
    <source>
        <strain evidence="5">zg-1050</strain>
    </source>
</reference>
<dbReference type="RefSeq" id="WP_173163968.1">
    <property type="nucleotide sequence ID" value="NZ_CP053716.1"/>
</dbReference>
<name>A0A6M8J0P3_9ACTN</name>
<feature type="chain" id="PRO_5026803536" evidence="3">
    <location>
        <begin position="29"/>
        <end position="439"/>
    </location>
</feature>
<keyword evidence="3" id="KW-0732">Signal</keyword>
<feature type="transmembrane region" description="Helical" evidence="2">
    <location>
        <begin position="408"/>
        <end position="430"/>
    </location>
</feature>
<sequence>MMKMQKAAVALYATAALAVAVPQTPAFAADAAEPEPANAAPSANAGAVATADQICLNVHLTGGVIAPETLAQMNPVLIAADGSQVKPTGVKANGFTLLFNNVPAGDYTLSYTVPEGYRFAPGSTRGFGPYTASGETVTVTAGHVVSNLYTRIEKAPAIAKFFYVDVQNMDVSDDELHDMSVKLMAADGTEFTPAAIIRREGAYPTLRFENIPLGDYTVSYTLPRGYSASTPTGSPLPASGGTASVTRDFMQMYLSLTATAERSFLNVHLKKGFANPALLAQMNPVLIAADGSQVKPTGVKANGFTLLFNNVPAGDYTLSYTVPEGYRFAPGSTRSFGPYTASGETVTLKPGRVANSLYTRLEKVADQPASGPGDSEGAADMQGNGDDGQTKMMAPRTSKKALPATGDAALPAAAGTLAAGASAIAAAAALRRRSQDPRL</sequence>
<dbReference type="EMBL" id="CP053716">
    <property type="protein sequence ID" value="QKF07094.1"/>
    <property type="molecule type" value="Genomic_DNA"/>
</dbReference>
<evidence type="ECO:0000313" key="5">
    <source>
        <dbReference type="Proteomes" id="UP000503297"/>
    </source>
</evidence>
<keyword evidence="2" id="KW-0472">Membrane</keyword>
<feature type="signal peptide" evidence="3">
    <location>
        <begin position="1"/>
        <end position="28"/>
    </location>
</feature>
<keyword evidence="5" id="KW-1185">Reference proteome</keyword>
<dbReference type="AlphaFoldDB" id="A0A6M8J0P3"/>
<accession>A0A6M8J0P3</accession>
<protein>
    <submittedName>
        <fullName evidence="4">Uncharacterized protein</fullName>
    </submittedName>
</protein>
<evidence type="ECO:0000256" key="2">
    <source>
        <dbReference type="SAM" id="Phobius"/>
    </source>
</evidence>
<evidence type="ECO:0000256" key="1">
    <source>
        <dbReference type="SAM" id="MobiDB-lite"/>
    </source>
</evidence>
<organism evidence="4 5">
    <name type="scientific">Berryella wangjianweii</name>
    <dbReference type="NCBI Taxonomy" id="2734634"/>
    <lineage>
        <taxon>Bacteria</taxon>
        <taxon>Bacillati</taxon>
        <taxon>Actinomycetota</taxon>
        <taxon>Coriobacteriia</taxon>
        <taxon>Eggerthellales</taxon>
        <taxon>Eggerthellaceae</taxon>
        <taxon>Berryella</taxon>
    </lineage>
</organism>
<dbReference type="Proteomes" id="UP000503297">
    <property type="component" value="Chromosome"/>
</dbReference>
<evidence type="ECO:0000313" key="4">
    <source>
        <dbReference type="EMBL" id="QKF07094.1"/>
    </source>
</evidence>
<proteinExistence type="predicted"/>
<keyword evidence="2" id="KW-1133">Transmembrane helix</keyword>
<keyword evidence="2" id="KW-0812">Transmembrane</keyword>